<dbReference type="EMBL" id="JAOTPV010000002">
    <property type="protein sequence ID" value="KAJ4488000.1"/>
    <property type="molecule type" value="Genomic_DNA"/>
</dbReference>
<feature type="region of interest" description="Disordered" evidence="1">
    <location>
        <begin position="249"/>
        <end position="359"/>
    </location>
</feature>
<dbReference type="AlphaFoldDB" id="A0A9W9DVI9"/>
<organism evidence="2 3">
    <name type="scientific">Lentinula aciculospora</name>
    <dbReference type="NCBI Taxonomy" id="153920"/>
    <lineage>
        <taxon>Eukaryota</taxon>
        <taxon>Fungi</taxon>
        <taxon>Dikarya</taxon>
        <taxon>Basidiomycota</taxon>
        <taxon>Agaricomycotina</taxon>
        <taxon>Agaricomycetes</taxon>
        <taxon>Agaricomycetidae</taxon>
        <taxon>Agaricales</taxon>
        <taxon>Marasmiineae</taxon>
        <taxon>Omphalotaceae</taxon>
        <taxon>Lentinula</taxon>
    </lineage>
</organism>
<reference evidence="2" key="1">
    <citation type="submission" date="2022-08" db="EMBL/GenBank/DDBJ databases">
        <title>A Global Phylogenomic Analysis of the Shiitake Genus Lentinula.</title>
        <authorList>
            <consortium name="DOE Joint Genome Institute"/>
            <person name="Sierra-Patev S."/>
            <person name="Min B."/>
            <person name="Naranjo-Ortiz M."/>
            <person name="Looney B."/>
            <person name="Konkel Z."/>
            <person name="Slot J.C."/>
            <person name="Sakamoto Y."/>
            <person name="Steenwyk J.L."/>
            <person name="Rokas A."/>
            <person name="Carro J."/>
            <person name="Camarero S."/>
            <person name="Ferreira P."/>
            <person name="Molpeceres G."/>
            <person name="Ruiz-Duenas F.J."/>
            <person name="Serrano A."/>
            <person name="Henrissat B."/>
            <person name="Drula E."/>
            <person name="Hughes K.W."/>
            <person name="Mata J.L."/>
            <person name="Ishikawa N.K."/>
            <person name="Vargas-Isla R."/>
            <person name="Ushijima S."/>
            <person name="Smith C.A."/>
            <person name="Ahrendt S."/>
            <person name="Andreopoulos W."/>
            <person name="He G."/>
            <person name="Labutti K."/>
            <person name="Lipzen A."/>
            <person name="Ng V."/>
            <person name="Riley R."/>
            <person name="Sandor L."/>
            <person name="Barry K."/>
            <person name="Martinez A.T."/>
            <person name="Xiao Y."/>
            <person name="Gibbons J.G."/>
            <person name="Terashima K."/>
            <person name="Grigoriev I.V."/>
            <person name="Hibbett D.S."/>
        </authorList>
    </citation>
    <scope>NUCLEOTIDE SEQUENCE</scope>
    <source>
        <strain evidence="2">JLM2183</strain>
    </source>
</reference>
<dbReference type="Proteomes" id="UP001150266">
    <property type="component" value="Unassembled WGS sequence"/>
</dbReference>
<feature type="compositionally biased region" description="Basic and acidic residues" evidence="1">
    <location>
        <begin position="311"/>
        <end position="323"/>
    </location>
</feature>
<evidence type="ECO:0000313" key="3">
    <source>
        <dbReference type="Proteomes" id="UP001150266"/>
    </source>
</evidence>
<feature type="compositionally biased region" description="Polar residues" evidence="1">
    <location>
        <begin position="279"/>
        <end position="310"/>
    </location>
</feature>
<evidence type="ECO:0000313" key="2">
    <source>
        <dbReference type="EMBL" id="KAJ4488000.1"/>
    </source>
</evidence>
<dbReference type="OrthoDB" id="2683368at2759"/>
<feature type="compositionally biased region" description="Low complexity" evidence="1">
    <location>
        <begin position="10"/>
        <end position="26"/>
    </location>
</feature>
<feature type="region of interest" description="Disordered" evidence="1">
    <location>
        <begin position="128"/>
        <end position="173"/>
    </location>
</feature>
<comment type="caution">
    <text evidence="2">The sequence shown here is derived from an EMBL/GenBank/DDBJ whole genome shotgun (WGS) entry which is preliminary data.</text>
</comment>
<accession>A0A9W9DVI9</accession>
<protein>
    <submittedName>
        <fullName evidence="2">Uncharacterized protein</fullName>
    </submittedName>
</protein>
<keyword evidence="3" id="KW-1185">Reference proteome</keyword>
<feature type="region of interest" description="Disordered" evidence="1">
    <location>
        <begin position="1"/>
        <end position="116"/>
    </location>
</feature>
<proteinExistence type="predicted"/>
<feature type="compositionally biased region" description="Low complexity" evidence="1">
    <location>
        <begin position="63"/>
        <end position="78"/>
    </location>
</feature>
<gene>
    <name evidence="2" type="ORF">J3R30DRAFT_3695651</name>
</gene>
<feature type="compositionally biased region" description="Basic and acidic residues" evidence="1">
    <location>
        <begin position="249"/>
        <end position="261"/>
    </location>
</feature>
<sequence>MLPNSSRAMPGGLPSGPRSRSTGPSRQQNAGRSDLRTGSAIPPSRHVRPQKSLASLSSELTRTRTPQSSPPTSSESSRNWQRKYTPQSPQSPSSYRSTTSRTSQDSTSTTSSVSSIFDRVKNGAASYASSYTSVDDSGNEVDIEDSRGRSLRKQRALSPEPMLAPEKVDTERTDIGIGDGYTVWNRVAAAASTLTVSVSKAWAANVSMYPGEETPPGQESKLTRAMKAYHIEKARDPSELPAFLFTEHERQPRTSRVEKNVRGASGPGQESGVRVRHATGSTFTLDQSINRSTAPNNASNNTKLSQQGQKGTDRLKALREARRPQAITSSDVHVTAEQVASRPPKPRIGLPSTPGPRRR</sequence>
<evidence type="ECO:0000256" key="1">
    <source>
        <dbReference type="SAM" id="MobiDB-lite"/>
    </source>
</evidence>
<feature type="compositionally biased region" description="Low complexity" evidence="1">
    <location>
        <begin position="85"/>
        <end position="115"/>
    </location>
</feature>
<name>A0A9W9DVI9_9AGAR</name>